<dbReference type="Pfam" id="PF23493">
    <property type="entry name" value="CysS_C"/>
    <property type="match status" value="1"/>
</dbReference>
<reference evidence="15 16" key="1">
    <citation type="submission" date="2014-07" db="EMBL/GenBank/DDBJ databases">
        <title>Methanogenic archaea and the global carbon cycle.</title>
        <authorList>
            <person name="Henriksen J.R."/>
            <person name="Luke J."/>
            <person name="Reinhart S."/>
            <person name="Benedict M.N."/>
            <person name="Youngblut N.D."/>
            <person name="Metcalf M.E."/>
            <person name="Whitaker R.J."/>
            <person name="Metcalf W.W."/>
        </authorList>
    </citation>
    <scope>NUCLEOTIDE SEQUENCE [LARGE SCALE GENOMIC DNA]</scope>
    <source>
        <strain evidence="15 16">Z-761</strain>
    </source>
</reference>
<keyword evidence="4 12" id="KW-0436">Ligase</keyword>
<dbReference type="Gene3D" id="3.40.50.620">
    <property type="entry name" value="HUPs"/>
    <property type="match status" value="1"/>
</dbReference>
<dbReference type="InterPro" id="IPR056411">
    <property type="entry name" value="CysS_C"/>
</dbReference>
<comment type="subcellular location">
    <subcellularLocation>
        <location evidence="1 12">Cytoplasm</location>
    </subcellularLocation>
</comment>
<keyword evidence="7 12" id="KW-0862">Zinc</keyword>
<keyword evidence="9 12" id="KW-0648">Protein biosynthesis</keyword>
<keyword evidence="3 12" id="KW-0963">Cytoplasm</keyword>
<dbReference type="Proteomes" id="UP000033096">
    <property type="component" value="Chromosome"/>
</dbReference>
<feature type="coiled-coil region" evidence="13">
    <location>
        <begin position="313"/>
        <end position="340"/>
    </location>
</feature>
<feature type="domain" description="Cysteinyl-tRNA synthetase class Ia DALR" evidence="14">
    <location>
        <begin position="358"/>
        <end position="421"/>
    </location>
</feature>
<keyword evidence="5 12" id="KW-0479">Metal-binding</keyword>
<dbReference type="CDD" id="cd00672">
    <property type="entry name" value="CysRS_core"/>
    <property type="match status" value="1"/>
</dbReference>
<dbReference type="Pfam" id="PF09190">
    <property type="entry name" value="DALR_2"/>
    <property type="match status" value="1"/>
</dbReference>
<proteinExistence type="inferred from homology"/>
<evidence type="ECO:0000256" key="5">
    <source>
        <dbReference type="ARBA" id="ARBA00022723"/>
    </source>
</evidence>
<dbReference type="GO" id="GO:0005524">
    <property type="term" value="F:ATP binding"/>
    <property type="evidence" value="ECO:0007669"/>
    <property type="project" value="UniProtKB-UniRule"/>
</dbReference>
<keyword evidence="6 12" id="KW-0547">Nucleotide-binding</keyword>
<keyword evidence="13" id="KW-0175">Coiled coil</keyword>
<dbReference type="GeneID" id="24811027"/>
<dbReference type="SMART" id="SM00840">
    <property type="entry name" value="DALR_2"/>
    <property type="match status" value="1"/>
</dbReference>
<dbReference type="STRING" id="1434123.MSVAZ_2535"/>
<dbReference type="FunFam" id="3.40.50.620:FF:000130">
    <property type="entry name" value="Cysteine--tRNA ligase"/>
    <property type="match status" value="1"/>
</dbReference>
<dbReference type="PANTHER" id="PTHR10890:SF3">
    <property type="entry name" value="CYSTEINE--TRNA LIGASE, CYTOPLASMIC"/>
    <property type="match status" value="1"/>
</dbReference>
<evidence type="ECO:0000256" key="7">
    <source>
        <dbReference type="ARBA" id="ARBA00022833"/>
    </source>
</evidence>
<feature type="binding site" evidence="12">
    <location>
        <position position="242"/>
    </location>
    <ligand>
        <name>Zn(2+)</name>
        <dbReference type="ChEBI" id="CHEBI:29105"/>
    </ligand>
</feature>
<evidence type="ECO:0000256" key="3">
    <source>
        <dbReference type="ARBA" id="ARBA00022490"/>
    </source>
</evidence>
<evidence type="ECO:0000256" key="9">
    <source>
        <dbReference type="ARBA" id="ARBA00022917"/>
    </source>
</evidence>
<dbReference type="GO" id="GO:0005737">
    <property type="term" value="C:cytoplasm"/>
    <property type="evidence" value="ECO:0007669"/>
    <property type="project" value="UniProtKB-SubCell"/>
</dbReference>
<dbReference type="InterPro" id="IPR009080">
    <property type="entry name" value="tRNAsynth_Ia_anticodon-bd"/>
</dbReference>
<dbReference type="Pfam" id="PF01406">
    <property type="entry name" value="tRNA-synt_1e"/>
    <property type="match status" value="1"/>
</dbReference>
<evidence type="ECO:0000259" key="14">
    <source>
        <dbReference type="SMART" id="SM00840"/>
    </source>
</evidence>
<evidence type="ECO:0000256" key="2">
    <source>
        <dbReference type="ARBA" id="ARBA00005594"/>
    </source>
</evidence>
<sequence length="474" mass="54245">MLQVYNTLTRKKEIFKPLKEGEVSIYACGPTVYNMPHIGNYRTFLMADNIVRSLEYLGYKVKLVMNITDIDDKTIRDSKASGMSLKDFTDKYTAEFFKGLDMLNIKRASAYPRATENVDSMIGLTQKLIDKGMAYEKSGSVYYRISAFPDYGKLSKLDFDNIIIGASVDVDEYDKDNPRDFALLKASIPEEIERGIYYESPWGKIRPGWHIECSAMAMNCFGPTLDMHLGGVDLIFPHHENEIAQSEGATGKPFSCNWIHGEHLIVEGEKMSKSKGNVFTLPEIVEKYGGEVVRFMFLSVHYRKKLDYSDAFAENAKNNYLKLKETLDNLEFSLESAEDAAYPGDEEVLNTLPELDIQFREALEDDFNTPKALTVFKELSRTANRYLESEKNRQVLEKLYSLYRQFSDALGLFYESEKKKIPTEVMELVEEREAARKKKDWAVSDAIREKIKSMGYIVQDTKEGPNVKEAEESL</sequence>
<dbReference type="SUPFAM" id="SSF52374">
    <property type="entry name" value="Nucleotidylyl transferase"/>
    <property type="match status" value="1"/>
</dbReference>
<dbReference type="PRINTS" id="PR00983">
    <property type="entry name" value="TRNASYNTHCYS"/>
</dbReference>
<evidence type="ECO:0000256" key="12">
    <source>
        <dbReference type="HAMAP-Rule" id="MF_00041"/>
    </source>
</evidence>
<dbReference type="HOGENOM" id="CLU_013528_0_1_2"/>
<dbReference type="SUPFAM" id="SSF47323">
    <property type="entry name" value="Anticodon-binding domain of a subclass of class I aminoacyl-tRNA synthetases"/>
    <property type="match status" value="1"/>
</dbReference>
<feature type="short sequence motif" description="'HIGH' region" evidence="12">
    <location>
        <begin position="30"/>
        <end position="40"/>
    </location>
</feature>
<dbReference type="EMBL" id="CP009520">
    <property type="protein sequence ID" value="AKB44804.1"/>
    <property type="molecule type" value="Genomic_DNA"/>
</dbReference>
<dbReference type="Gene3D" id="1.20.120.1910">
    <property type="entry name" value="Cysteine-tRNA ligase, C-terminal anti-codon recognition domain"/>
    <property type="match status" value="1"/>
</dbReference>
<comment type="similarity">
    <text evidence="2 12">Belongs to the class-I aminoacyl-tRNA synthetase family.</text>
</comment>
<feature type="binding site" evidence="12">
    <location>
        <position position="238"/>
    </location>
    <ligand>
        <name>Zn(2+)</name>
        <dbReference type="ChEBI" id="CHEBI:29105"/>
    </ligand>
</feature>
<dbReference type="AlphaFoldDB" id="A0A0E3Q834"/>
<dbReference type="InterPro" id="IPR014729">
    <property type="entry name" value="Rossmann-like_a/b/a_fold"/>
</dbReference>
<dbReference type="EC" id="6.1.1.16" evidence="12"/>
<evidence type="ECO:0000256" key="4">
    <source>
        <dbReference type="ARBA" id="ARBA00022598"/>
    </source>
</evidence>
<dbReference type="GO" id="GO:0006423">
    <property type="term" value="P:cysteinyl-tRNA aminoacylation"/>
    <property type="evidence" value="ECO:0007669"/>
    <property type="project" value="UniProtKB-UniRule"/>
</dbReference>
<organism evidence="15 16">
    <name type="scientific">Methanosarcina vacuolata Z-761</name>
    <dbReference type="NCBI Taxonomy" id="1434123"/>
    <lineage>
        <taxon>Archaea</taxon>
        <taxon>Methanobacteriati</taxon>
        <taxon>Methanobacteriota</taxon>
        <taxon>Stenosarchaea group</taxon>
        <taxon>Methanomicrobia</taxon>
        <taxon>Methanosarcinales</taxon>
        <taxon>Methanosarcinaceae</taxon>
        <taxon>Methanosarcina</taxon>
    </lineage>
</organism>
<name>A0A0E3Q834_9EURY</name>
<keyword evidence="16" id="KW-1185">Reference proteome</keyword>
<dbReference type="RefSeq" id="WP_048121755.1">
    <property type="nucleotide sequence ID" value="NZ_CP009520.1"/>
</dbReference>
<dbReference type="KEGG" id="mvc:MSVAZ_2535"/>
<dbReference type="GO" id="GO:0008270">
    <property type="term" value="F:zinc ion binding"/>
    <property type="evidence" value="ECO:0007669"/>
    <property type="project" value="UniProtKB-UniRule"/>
</dbReference>
<evidence type="ECO:0000256" key="10">
    <source>
        <dbReference type="ARBA" id="ARBA00023146"/>
    </source>
</evidence>
<dbReference type="PANTHER" id="PTHR10890">
    <property type="entry name" value="CYSTEINYL-TRNA SYNTHETASE"/>
    <property type="match status" value="1"/>
</dbReference>
<dbReference type="InterPro" id="IPR015803">
    <property type="entry name" value="Cys-tRNA-ligase"/>
</dbReference>
<accession>A0A0E3Q834</accession>
<dbReference type="NCBIfam" id="TIGR00435">
    <property type="entry name" value="cysS"/>
    <property type="match status" value="1"/>
</dbReference>
<dbReference type="InterPro" id="IPR015273">
    <property type="entry name" value="Cys-tRNA-synt_Ia_DALR"/>
</dbReference>
<feature type="binding site" evidence="12">
    <location>
        <position position="273"/>
    </location>
    <ligand>
        <name>ATP</name>
        <dbReference type="ChEBI" id="CHEBI:30616"/>
    </ligand>
</feature>
<evidence type="ECO:0000256" key="11">
    <source>
        <dbReference type="ARBA" id="ARBA00047398"/>
    </source>
</evidence>
<dbReference type="HAMAP" id="MF_00041">
    <property type="entry name" value="Cys_tRNA_synth"/>
    <property type="match status" value="1"/>
</dbReference>
<comment type="cofactor">
    <cofactor evidence="12">
        <name>Zn(2+)</name>
        <dbReference type="ChEBI" id="CHEBI:29105"/>
    </cofactor>
    <text evidence="12">Binds 1 zinc ion per subunit.</text>
</comment>
<keyword evidence="8 12" id="KW-0067">ATP-binding</keyword>
<protein>
    <recommendedName>
        <fullName evidence="12">Cysteine--tRNA ligase</fullName>
        <ecNumber evidence="12">6.1.1.16</ecNumber>
    </recommendedName>
    <alternativeName>
        <fullName evidence="12">Cysteinyl-tRNA synthetase</fullName>
        <shortName evidence="12">CysRS</shortName>
    </alternativeName>
</protein>
<evidence type="ECO:0000256" key="1">
    <source>
        <dbReference type="ARBA" id="ARBA00004496"/>
    </source>
</evidence>
<evidence type="ECO:0000313" key="16">
    <source>
        <dbReference type="Proteomes" id="UP000033096"/>
    </source>
</evidence>
<gene>
    <name evidence="12" type="primary">cysS</name>
    <name evidence="15" type="ORF">MSVAZ_2535</name>
</gene>
<dbReference type="PATRIC" id="fig|1434123.4.peg.3095"/>
<dbReference type="GO" id="GO:0004817">
    <property type="term" value="F:cysteine-tRNA ligase activity"/>
    <property type="evidence" value="ECO:0007669"/>
    <property type="project" value="UniProtKB-UniRule"/>
</dbReference>
<dbReference type="InterPro" id="IPR024909">
    <property type="entry name" value="Cys-tRNA/MSH_ligase"/>
</dbReference>
<keyword evidence="10 12" id="KW-0030">Aminoacyl-tRNA synthetase</keyword>
<evidence type="ECO:0000256" key="6">
    <source>
        <dbReference type="ARBA" id="ARBA00022741"/>
    </source>
</evidence>
<evidence type="ECO:0000256" key="13">
    <source>
        <dbReference type="SAM" id="Coils"/>
    </source>
</evidence>
<evidence type="ECO:0000256" key="8">
    <source>
        <dbReference type="ARBA" id="ARBA00022840"/>
    </source>
</evidence>
<comment type="catalytic activity">
    <reaction evidence="11 12">
        <text>tRNA(Cys) + L-cysteine + ATP = L-cysteinyl-tRNA(Cys) + AMP + diphosphate</text>
        <dbReference type="Rhea" id="RHEA:17773"/>
        <dbReference type="Rhea" id="RHEA-COMP:9661"/>
        <dbReference type="Rhea" id="RHEA-COMP:9679"/>
        <dbReference type="ChEBI" id="CHEBI:30616"/>
        <dbReference type="ChEBI" id="CHEBI:33019"/>
        <dbReference type="ChEBI" id="CHEBI:35235"/>
        <dbReference type="ChEBI" id="CHEBI:78442"/>
        <dbReference type="ChEBI" id="CHEBI:78517"/>
        <dbReference type="ChEBI" id="CHEBI:456215"/>
        <dbReference type="EC" id="6.1.1.16"/>
    </reaction>
</comment>
<feature type="binding site" evidence="12">
    <location>
        <position position="28"/>
    </location>
    <ligand>
        <name>Zn(2+)</name>
        <dbReference type="ChEBI" id="CHEBI:29105"/>
    </ligand>
</feature>
<feature type="short sequence motif" description="'KMSKS' region" evidence="12">
    <location>
        <begin position="270"/>
        <end position="274"/>
    </location>
</feature>
<dbReference type="InterPro" id="IPR032678">
    <property type="entry name" value="tRNA-synt_1_cat_dom"/>
</dbReference>
<evidence type="ECO:0000313" key="15">
    <source>
        <dbReference type="EMBL" id="AKB44804.1"/>
    </source>
</evidence>
<feature type="binding site" evidence="12">
    <location>
        <position position="213"/>
    </location>
    <ligand>
        <name>Zn(2+)</name>
        <dbReference type="ChEBI" id="CHEBI:29105"/>
    </ligand>
</feature>